<dbReference type="InterPro" id="IPR050865">
    <property type="entry name" value="BEACH_Domain"/>
</dbReference>
<proteinExistence type="predicted"/>
<feature type="domain" description="DUF4704" evidence="2">
    <location>
        <begin position="23"/>
        <end position="177"/>
    </location>
</feature>
<keyword evidence="1" id="KW-0853">WD repeat</keyword>
<dbReference type="Pfam" id="PF15787">
    <property type="entry name" value="DUF4704"/>
    <property type="match status" value="1"/>
</dbReference>
<feature type="non-terminal residue" evidence="3">
    <location>
        <position position="1"/>
    </location>
</feature>
<dbReference type="PANTHER" id="PTHR13743">
    <property type="entry name" value="BEIGE/BEACH-RELATED"/>
    <property type="match status" value="1"/>
</dbReference>
<reference evidence="3" key="1">
    <citation type="submission" date="2023-07" db="EMBL/GenBank/DDBJ databases">
        <authorList>
            <person name="Stuckert A."/>
        </authorList>
    </citation>
    <scope>NUCLEOTIDE SEQUENCE</scope>
</reference>
<accession>A0ABN9KYT7</accession>
<evidence type="ECO:0000256" key="1">
    <source>
        <dbReference type="ARBA" id="ARBA00022574"/>
    </source>
</evidence>
<feature type="non-terminal residue" evidence="3">
    <location>
        <position position="184"/>
    </location>
</feature>
<organism evidence="3 4">
    <name type="scientific">Ranitomeya imitator</name>
    <name type="common">mimic poison frog</name>
    <dbReference type="NCBI Taxonomy" id="111125"/>
    <lineage>
        <taxon>Eukaryota</taxon>
        <taxon>Metazoa</taxon>
        <taxon>Chordata</taxon>
        <taxon>Craniata</taxon>
        <taxon>Vertebrata</taxon>
        <taxon>Euteleostomi</taxon>
        <taxon>Amphibia</taxon>
        <taxon>Batrachia</taxon>
        <taxon>Anura</taxon>
        <taxon>Neobatrachia</taxon>
        <taxon>Hyloidea</taxon>
        <taxon>Dendrobatidae</taxon>
        <taxon>Dendrobatinae</taxon>
        <taxon>Ranitomeya</taxon>
    </lineage>
</organism>
<dbReference type="PANTHER" id="PTHR13743:SF115">
    <property type="entry name" value="NEUROBEACHIN-LIKE PROTEIN 1"/>
    <property type="match status" value="1"/>
</dbReference>
<keyword evidence="4" id="KW-1185">Reference proteome</keyword>
<dbReference type="InterPro" id="IPR031570">
    <property type="entry name" value="NBEA/BDCP_DUF4704"/>
</dbReference>
<evidence type="ECO:0000313" key="3">
    <source>
        <dbReference type="EMBL" id="CAJ0924513.1"/>
    </source>
</evidence>
<gene>
    <name evidence="3" type="ORF">RIMI_LOCUS2283665</name>
</gene>
<evidence type="ECO:0000313" key="4">
    <source>
        <dbReference type="Proteomes" id="UP001176940"/>
    </source>
</evidence>
<protein>
    <recommendedName>
        <fullName evidence="2">DUF4704 domain-containing protein</fullName>
    </recommendedName>
</protein>
<evidence type="ECO:0000259" key="2">
    <source>
        <dbReference type="Pfam" id="PF15787"/>
    </source>
</evidence>
<comment type="caution">
    <text evidence="3">The sequence shown here is derived from an EMBL/GenBank/DDBJ whole genome shotgun (WGS) entry which is preliminary data.</text>
</comment>
<name>A0ABN9KYT7_9NEOB</name>
<dbReference type="EMBL" id="CAUEEQ010003158">
    <property type="protein sequence ID" value="CAJ0924513.1"/>
    <property type="molecule type" value="Genomic_DNA"/>
</dbReference>
<dbReference type="Proteomes" id="UP001176940">
    <property type="component" value="Unassembled WGS sequence"/>
</dbReference>
<sequence length="184" mass="20833">ACGNHICLDLSPNQYHGRLTGNKVVNWDIKDMINCIGGLNTLFPLLEQIGCLNEFASDRSESISLPPELLTPTEGDFVVLSSTKASEARLEKNIIATFVLTLKHFIQRHPINQENLMHTHGVTTLGALLQKVPGHFMDVNVLMAVQLLIEQVSVEKNMALLQQMYQFLLFDFRIWNRGDFPFRI</sequence>